<comment type="caution">
    <text evidence="1">The sequence shown here is derived from an EMBL/GenBank/DDBJ whole genome shotgun (WGS) entry which is preliminary data.</text>
</comment>
<protein>
    <recommendedName>
        <fullName evidence="3">Prophage protein</fullName>
    </recommendedName>
</protein>
<dbReference type="EMBL" id="JAAVJR010000004">
    <property type="protein sequence ID" value="NJW52918.1"/>
    <property type="molecule type" value="Genomic_DNA"/>
</dbReference>
<name>A0ABX1D174_9FLAO</name>
<evidence type="ECO:0000313" key="1">
    <source>
        <dbReference type="EMBL" id="NJW52918.1"/>
    </source>
</evidence>
<keyword evidence="2" id="KW-1185">Reference proteome</keyword>
<reference evidence="1 2" key="1">
    <citation type="submission" date="2020-03" db="EMBL/GenBank/DDBJ databases">
        <title>Salinimicrobium sp. nov, isolated from SCS.</title>
        <authorList>
            <person name="Cao W.R."/>
        </authorList>
    </citation>
    <scope>NUCLEOTIDE SEQUENCE [LARGE SCALE GENOMIC DNA]</scope>
    <source>
        <strain evidence="2">J15B91</strain>
    </source>
</reference>
<accession>A0ABX1D174</accession>
<gene>
    <name evidence="1" type="ORF">HC175_08290</name>
</gene>
<evidence type="ECO:0000313" key="2">
    <source>
        <dbReference type="Proteomes" id="UP000703674"/>
    </source>
</evidence>
<organism evidence="1 2">
    <name type="scientific">Salinimicrobium oceani</name>
    <dbReference type="NCBI Taxonomy" id="2722702"/>
    <lineage>
        <taxon>Bacteria</taxon>
        <taxon>Pseudomonadati</taxon>
        <taxon>Bacteroidota</taxon>
        <taxon>Flavobacteriia</taxon>
        <taxon>Flavobacteriales</taxon>
        <taxon>Flavobacteriaceae</taxon>
        <taxon>Salinimicrobium</taxon>
    </lineage>
</organism>
<dbReference type="Proteomes" id="UP000703674">
    <property type="component" value="Unassembled WGS sequence"/>
</dbReference>
<dbReference type="RefSeq" id="WP_168138025.1">
    <property type="nucleotide sequence ID" value="NZ_JAAVJR010000004.1"/>
</dbReference>
<evidence type="ECO:0008006" key="3">
    <source>
        <dbReference type="Google" id="ProtNLM"/>
    </source>
</evidence>
<proteinExistence type="predicted"/>
<sequence length="89" mass="10432">MKNKKPHLFSPGALICAVFDHRFEVSQNITDHIKEYRCTRCGQEMTDTAQGFMAKLTPKFRETNAFLAKFHQRRCSRKMFQQKVFSEAS</sequence>